<gene>
    <name evidence="2" type="ORF">OCOJLMKI_3760</name>
</gene>
<reference evidence="2" key="1">
    <citation type="journal article" date="2021" name="Front. Microbiol.">
        <title>Comprehensive Comparative Genomics and Phenotyping of Methylobacterium Species.</title>
        <authorList>
            <person name="Alessa O."/>
            <person name="Ogura Y."/>
            <person name="Fujitani Y."/>
            <person name="Takami H."/>
            <person name="Hayashi T."/>
            <person name="Sahin N."/>
            <person name="Tani A."/>
        </authorList>
    </citation>
    <scope>NUCLEOTIDE SEQUENCE</scope>
    <source>
        <strain evidence="2">DSM 19015</strain>
    </source>
</reference>
<evidence type="ECO:0000313" key="2">
    <source>
        <dbReference type="EMBL" id="GJD96538.1"/>
    </source>
</evidence>
<reference evidence="2" key="2">
    <citation type="submission" date="2021-08" db="EMBL/GenBank/DDBJ databases">
        <authorList>
            <person name="Tani A."/>
            <person name="Ola A."/>
            <person name="Ogura Y."/>
            <person name="Katsura K."/>
            <person name="Hayashi T."/>
        </authorList>
    </citation>
    <scope>NUCLEOTIDE SEQUENCE</scope>
    <source>
        <strain evidence="2">DSM 19015</strain>
    </source>
</reference>
<feature type="compositionally biased region" description="Low complexity" evidence="1">
    <location>
        <begin position="61"/>
        <end position="73"/>
    </location>
</feature>
<accession>A0ABQ4S262</accession>
<proteinExistence type="predicted"/>
<comment type="caution">
    <text evidence="2">The sequence shown here is derived from an EMBL/GenBank/DDBJ whole genome shotgun (WGS) entry which is preliminary data.</text>
</comment>
<feature type="region of interest" description="Disordered" evidence="1">
    <location>
        <begin position="29"/>
        <end position="73"/>
    </location>
</feature>
<sequence>MRCCGAQFTVYGTAIQNEILSPNECRIREGLNKRPGGDQYRNPAMTGTGDRNGPADPTPPASEQQASAQPAEA</sequence>
<name>A0ABQ4S262_9HYPH</name>
<protein>
    <submittedName>
        <fullName evidence="2">Uncharacterized protein</fullName>
    </submittedName>
</protein>
<organism evidence="2 3">
    <name type="scientific">Methylobacterium iners</name>
    <dbReference type="NCBI Taxonomy" id="418707"/>
    <lineage>
        <taxon>Bacteria</taxon>
        <taxon>Pseudomonadati</taxon>
        <taxon>Pseudomonadota</taxon>
        <taxon>Alphaproteobacteria</taxon>
        <taxon>Hyphomicrobiales</taxon>
        <taxon>Methylobacteriaceae</taxon>
        <taxon>Methylobacterium</taxon>
    </lineage>
</organism>
<evidence type="ECO:0000313" key="3">
    <source>
        <dbReference type="Proteomes" id="UP001055125"/>
    </source>
</evidence>
<dbReference type="Proteomes" id="UP001055125">
    <property type="component" value="Unassembled WGS sequence"/>
</dbReference>
<keyword evidence="3" id="KW-1185">Reference proteome</keyword>
<dbReference type="EMBL" id="BPQP01000063">
    <property type="protein sequence ID" value="GJD96538.1"/>
    <property type="molecule type" value="Genomic_DNA"/>
</dbReference>
<evidence type="ECO:0000256" key="1">
    <source>
        <dbReference type="SAM" id="MobiDB-lite"/>
    </source>
</evidence>